<accession>A0A5C8PCF5</accession>
<gene>
    <name evidence="3" type="ORF">FHP25_31855</name>
</gene>
<feature type="region of interest" description="Disordered" evidence="1">
    <location>
        <begin position="278"/>
        <end position="311"/>
    </location>
</feature>
<name>A0A5C8PCF5_9HYPH</name>
<dbReference type="OrthoDB" id="9783818at2"/>
<reference evidence="3 4" key="1">
    <citation type="submission" date="2019-06" db="EMBL/GenBank/DDBJ databases">
        <title>New taxonomy in bacterial strain CC-CFT640, isolated from vineyard.</title>
        <authorList>
            <person name="Lin S.-Y."/>
            <person name="Tsai C.-F."/>
            <person name="Young C.-C."/>
        </authorList>
    </citation>
    <scope>NUCLEOTIDE SEQUENCE [LARGE SCALE GENOMIC DNA]</scope>
    <source>
        <strain evidence="3 4">CC-CFT640</strain>
    </source>
</reference>
<keyword evidence="2" id="KW-0812">Transmembrane</keyword>
<dbReference type="AlphaFoldDB" id="A0A5C8PCF5"/>
<evidence type="ECO:0000313" key="4">
    <source>
        <dbReference type="Proteomes" id="UP000321638"/>
    </source>
</evidence>
<comment type="caution">
    <text evidence="3">The sequence shown here is derived from an EMBL/GenBank/DDBJ whole genome shotgun (WGS) entry which is preliminary data.</text>
</comment>
<organism evidence="3 4">
    <name type="scientific">Vineibacter terrae</name>
    <dbReference type="NCBI Taxonomy" id="2586908"/>
    <lineage>
        <taxon>Bacteria</taxon>
        <taxon>Pseudomonadati</taxon>
        <taxon>Pseudomonadota</taxon>
        <taxon>Alphaproteobacteria</taxon>
        <taxon>Hyphomicrobiales</taxon>
        <taxon>Vineibacter</taxon>
    </lineage>
</organism>
<keyword evidence="2" id="KW-0472">Membrane</keyword>
<keyword evidence="2" id="KW-1133">Transmembrane helix</keyword>
<feature type="compositionally biased region" description="Pro residues" evidence="1">
    <location>
        <begin position="232"/>
        <end position="245"/>
    </location>
</feature>
<feature type="transmembrane region" description="Helical" evidence="2">
    <location>
        <begin position="194"/>
        <end position="215"/>
    </location>
</feature>
<keyword evidence="4" id="KW-1185">Reference proteome</keyword>
<sequence length="435" mass="47534">MAGTTLVRTTLTGVRPLGVRGEPLHHAEGQIRAVIRRRLGDRHFHLLAEPEPHDLGGRIDWYSACTGPVRPIAELPDMEHESVRRDIDAMLADIDRLGRSLEAAASQDGQLAGRALRLAAKRPSDDYLFLVGDQPVIVCWGYDTQAAGAVLPPAFLADPRTPAPTPVLPAAPPVLPLTLAPTGAAALPRARFPWLFWLIAGLLAIAVLLLASWLLRQCMPVPPDMRVTELPPLSPPPPEPAPPDPTIGLQGDIDIARRDEDRQRATLVALRDELEKRAAACRPPEAPPQPAPTPDRPQAAAKPGDVLRLPETPTNDYSFLKGCWRGDQFRYTPRHPPGAHTYCFDENGNGRLTFRWQSGVTCQAPAKARYEGGTLRITDADTTCSDGTRWTQDRLVCRPGAGNVAACSGETNMHLPDQGVTRDRPTHFTVRLHRQ</sequence>
<dbReference type="RefSeq" id="WP_147851049.1">
    <property type="nucleotide sequence ID" value="NZ_VDUZ01000049.1"/>
</dbReference>
<proteinExistence type="predicted"/>
<feature type="region of interest" description="Disordered" evidence="1">
    <location>
        <begin position="227"/>
        <end position="251"/>
    </location>
</feature>
<dbReference type="Proteomes" id="UP000321638">
    <property type="component" value="Unassembled WGS sequence"/>
</dbReference>
<protein>
    <submittedName>
        <fullName evidence="3">Uncharacterized protein</fullName>
    </submittedName>
</protein>
<evidence type="ECO:0000256" key="2">
    <source>
        <dbReference type="SAM" id="Phobius"/>
    </source>
</evidence>
<feature type="compositionally biased region" description="Pro residues" evidence="1">
    <location>
        <begin position="284"/>
        <end position="295"/>
    </location>
</feature>
<evidence type="ECO:0000313" key="3">
    <source>
        <dbReference type="EMBL" id="TXL71069.1"/>
    </source>
</evidence>
<dbReference type="EMBL" id="VDUZ01000049">
    <property type="protein sequence ID" value="TXL71069.1"/>
    <property type="molecule type" value="Genomic_DNA"/>
</dbReference>
<evidence type="ECO:0000256" key="1">
    <source>
        <dbReference type="SAM" id="MobiDB-lite"/>
    </source>
</evidence>